<evidence type="ECO:0000256" key="1">
    <source>
        <dbReference type="SAM" id="SignalP"/>
    </source>
</evidence>
<dbReference type="Proteomes" id="UP000583556">
    <property type="component" value="Unassembled WGS sequence"/>
</dbReference>
<sequence length="263" mass="28221">MERGILATSIFAVASISAPAMAAEYVLDVTAKPEQTSRFEDGREAVDDATPTSSVRILEPRQQTPKQGGFRVYVVNNSGKPFNFGPESITVKMQDGTTIAMLTYQDLLKQEKRREAWQALAVGLAAAGRNMQASQAGYSYGSATYSGNTYGSFGSTPYTANSYGTATYSGYNAGAAFAAQSVANEQNQRDLQAMQLGQAARREDLAQIMKMTTVDPGQAFGGIVQYMIPSTVRSSKAPVPITIEVRTGDEVHTFQATLAKHKG</sequence>
<accession>A0A7Y0BQY7</accession>
<feature type="chain" id="PRO_5031191491" evidence="1">
    <location>
        <begin position="23"/>
        <end position="263"/>
    </location>
</feature>
<proteinExistence type="predicted"/>
<dbReference type="EMBL" id="JABBGM010000006">
    <property type="protein sequence ID" value="NML94965.1"/>
    <property type="molecule type" value="Genomic_DNA"/>
</dbReference>
<dbReference type="AlphaFoldDB" id="A0A7Y0BQY7"/>
<gene>
    <name evidence="2" type="ORF">HHL27_14925</name>
</gene>
<keyword evidence="1" id="KW-0732">Signal</keyword>
<evidence type="ECO:0000313" key="2">
    <source>
        <dbReference type="EMBL" id="NML94965.1"/>
    </source>
</evidence>
<evidence type="ECO:0000313" key="3">
    <source>
        <dbReference type="Proteomes" id="UP000583556"/>
    </source>
</evidence>
<name>A0A7Y0BQY7_9SPHN</name>
<protein>
    <submittedName>
        <fullName evidence="2">Uncharacterized protein</fullName>
    </submittedName>
</protein>
<comment type="caution">
    <text evidence="2">The sequence shown here is derived from an EMBL/GenBank/DDBJ whole genome shotgun (WGS) entry which is preliminary data.</text>
</comment>
<feature type="signal peptide" evidence="1">
    <location>
        <begin position="1"/>
        <end position="22"/>
    </location>
</feature>
<keyword evidence="3" id="KW-1185">Reference proteome</keyword>
<reference evidence="2 3" key="1">
    <citation type="submission" date="2020-04" db="EMBL/GenBank/DDBJ databases">
        <title>Novosphingobium sp. TW-4 isolated from soil.</title>
        <authorList>
            <person name="Dahal R.H."/>
            <person name="Chaudhary D.K."/>
        </authorList>
    </citation>
    <scope>NUCLEOTIDE SEQUENCE [LARGE SCALE GENOMIC DNA]</scope>
    <source>
        <strain evidence="2 3">TW-4</strain>
    </source>
</reference>
<dbReference type="RefSeq" id="WP_169494233.1">
    <property type="nucleotide sequence ID" value="NZ_JABBGM010000006.1"/>
</dbReference>
<organism evidence="2 3">
    <name type="scientific">Novosphingobium olei</name>
    <dbReference type="NCBI Taxonomy" id="2728851"/>
    <lineage>
        <taxon>Bacteria</taxon>
        <taxon>Pseudomonadati</taxon>
        <taxon>Pseudomonadota</taxon>
        <taxon>Alphaproteobacteria</taxon>
        <taxon>Sphingomonadales</taxon>
        <taxon>Sphingomonadaceae</taxon>
        <taxon>Novosphingobium</taxon>
    </lineage>
</organism>